<dbReference type="Gene3D" id="2.40.30.170">
    <property type="match status" value="1"/>
</dbReference>
<evidence type="ECO:0000256" key="4">
    <source>
        <dbReference type="ARBA" id="ARBA00022989"/>
    </source>
</evidence>
<keyword evidence="3 6" id="KW-0812">Transmembrane</keyword>
<evidence type="ECO:0000256" key="6">
    <source>
        <dbReference type="SAM" id="Phobius"/>
    </source>
</evidence>
<dbReference type="InterPro" id="IPR050393">
    <property type="entry name" value="MFP_Efflux_Pump"/>
</dbReference>
<comment type="caution">
    <text evidence="10">The sequence shown here is derived from an EMBL/GenBank/DDBJ whole genome shotgun (WGS) entry which is preliminary data.</text>
</comment>
<dbReference type="Gene3D" id="1.10.287.470">
    <property type="entry name" value="Helix hairpin bin"/>
    <property type="match status" value="1"/>
</dbReference>
<proteinExistence type="inferred from homology"/>
<dbReference type="PANTHER" id="PTHR30367">
    <property type="entry name" value="P-HYDROXYBENZOIC ACID EFFLUX PUMP SUBUNIT AAEA-RELATED"/>
    <property type="match status" value="1"/>
</dbReference>
<reference evidence="11" key="1">
    <citation type="journal article" date="2019" name="Int. J. Syst. Evol. Microbiol.">
        <title>The Global Catalogue of Microorganisms (GCM) 10K type strain sequencing project: providing services to taxonomists for standard genome sequencing and annotation.</title>
        <authorList>
            <consortium name="The Broad Institute Genomics Platform"/>
            <consortium name="The Broad Institute Genome Sequencing Center for Infectious Disease"/>
            <person name="Wu L."/>
            <person name="Ma J."/>
        </authorList>
    </citation>
    <scope>NUCLEOTIDE SEQUENCE [LARGE SCALE GENOMIC DNA]</scope>
    <source>
        <strain evidence="11">NBRC 105857</strain>
    </source>
</reference>
<keyword evidence="4 6" id="KW-1133">Transmembrane helix</keyword>
<organism evidence="10 11">
    <name type="scientific">Limnobacter litoralis</name>
    <dbReference type="NCBI Taxonomy" id="481366"/>
    <lineage>
        <taxon>Bacteria</taxon>
        <taxon>Pseudomonadati</taxon>
        <taxon>Pseudomonadota</taxon>
        <taxon>Betaproteobacteria</taxon>
        <taxon>Burkholderiales</taxon>
        <taxon>Burkholderiaceae</taxon>
        <taxon>Limnobacter</taxon>
    </lineage>
</organism>
<dbReference type="InterPro" id="IPR058624">
    <property type="entry name" value="MdtA-like_HH"/>
</dbReference>
<accession>A0ABQ5YND5</accession>
<feature type="domain" description="Multidrug resistance protein MdtA-like barrel-sandwich hybrid" evidence="8">
    <location>
        <begin position="50"/>
        <end position="189"/>
    </location>
</feature>
<dbReference type="EMBL" id="BSOJ01000006">
    <property type="protein sequence ID" value="GLR25632.1"/>
    <property type="molecule type" value="Genomic_DNA"/>
</dbReference>
<dbReference type="Pfam" id="PF25917">
    <property type="entry name" value="BSH_RND"/>
    <property type="match status" value="1"/>
</dbReference>
<feature type="transmembrane region" description="Helical" evidence="6">
    <location>
        <begin position="12"/>
        <end position="32"/>
    </location>
</feature>
<dbReference type="PANTHER" id="PTHR30367:SF1">
    <property type="entry name" value="MULTIDRUG RESISTANCE PROTEIN MDTN"/>
    <property type="match status" value="1"/>
</dbReference>
<dbReference type="Proteomes" id="UP001156664">
    <property type="component" value="Unassembled WGS sequence"/>
</dbReference>
<dbReference type="RefSeq" id="WP_284280028.1">
    <property type="nucleotide sequence ID" value="NZ_BSOJ01000006.1"/>
</dbReference>
<evidence type="ECO:0000313" key="11">
    <source>
        <dbReference type="Proteomes" id="UP001156664"/>
    </source>
</evidence>
<sequence>MTQPKQTANLIVRYSITLLLVLAAAAVVWHLYDYYTYAPQTRDGKIRADVVAVAADVSGRVDAVHVKDNQIVHKGDVLFTVDRARLHSAVELAQAQVATAQAALRAAQRENTRYAELKGVVSAQQVDTRQSAFEEAQAQYKLAIANRDLAELNLSRTDVVAPVNGVVTNLTLRPGAYAAAGQPMLAIVDSDSFYIDGYFEETKLSHIHQGDAAIIKVMGESKDIEGHVASLSAGIDDRERSSAAGTMLANVNPTFSWIRLAQRVPVRVAIDKVPKGLNLIAGRTASVILRGAQ</sequence>
<evidence type="ECO:0000313" key="10">
    <source>
        <dbReference type="EMBL" id="GLR25632.1"/>
    </source>
</evidence>
<dbReference type="InterPro" id="IPR006143">
    <property type="entry name" value="RND_pump_MFP"/>
</dbReference>
<evidence type="ECO:0000256" key="1">
    <source>
        <dbReference type="ARBA" id="ARBA00004167"/>
    </source>
</evidence>
<dbReference type="Gene3D" id="2.40.50.100">
    <property type="match status" value="1"/>
</dbReference>
<name>A0ABQ5YND5_9BURK</name>
<dbReference type="Pfam" id="PF25876">
    <property type="entry name" value="HH_MFP_RND"/>
    <property type="match status" value="1"/>
</dbReference>
<evidence type="ECO:0000259" key="9">
    <source>
        <dbReference type="Pfam" id="PF25963"/>
    </source>
</evidence>
<dbReference type="NCBIfam" id="TIGR01730">
    <property type="entry name" value="RND_mfp"/>
    <property type="match status" value="1"/>
</dbReference>
<evidence type="ECO:0000256" key="3">
    <source>
        <dbReference type="ARBA" id="ARBA00022692"/>
    </source>
</evidence>
<comment type="similarity">
    <text evidence="2">Belongs to the membrane fusion protein (MFP) (TC 8.A.1) family.</text>
</comment>
<dbReference type="Pfam" id="PF25963">
    <property type="entry name" value="Beta-barrel_AAEA"/>
    <property type="match status" value="1"/>
</dbReference>
<protein>
    <submittedName>
        <fullName evidence="10">Membrane protein</fullName>
    </submittedName>
</protein>
<evidence type="ECO:0000259" key="7">
    <source>
        <dbReference type="Pfam" id="PF25876"/>
    </source>
</evidence>
<keyword evidence="11" id="KW-1185">Reference proteome</keyword>
<dbReference type="InterPro" id="IPR058634">
    <property type="entry name" value="AaeA-lik-b-barrel"/>
</dbReference>
<evidence type="ECO:0000259" key="8">
    <source>
        <dbReference type="Pfam" id="PF25917"/>
    </source>
</evidence>
<evidence type="ECO:0000256" key="5">
    <source>
        <dbReference type="ARBA" id="ARBA00023136"/>
    </source>
</evidence>
<keyword evidence="5 6" id="KW-0472">Membrane</keyword>
<dbReference type="InterPro" id="IPR058625">
    <property type="entry name" value="MdtA-like_BSH"/>
</dbReference>
<dbReference type="SUPFAM" id="SSF111369">
    <property type="entry name" value="HlyD-like secretion proteins"/>
    <property type="match status" value="1"/>
</dbReference>
<gene>
    <name evidence="10" type="ORF">GCM10007875_07200</name>
</gene>
<evidence type="ECO:0000256" key="2">
    <source>
        <dbReference type="ARBA" id="ARBA00009477"/>
    </source>
</evidence>
<feature type="domain" description="Multidrug resistance protein MdtA-like alpha-helical hairpin" evidence="7">
    <location>
        <begin position="93"/>
        <end position="155"/>
    </location>
</feature>
<comment type="subcellular location">
    <subcellularLocation>
        <location evidence="1">Membrane</location>
        <topology evidence="1">Single-pass membrane protein</topology>
    </subcellularLocation>
</comment>
<feature type="domain" description="p-hydroxybenzoic acid efflux pump subunit AaeA-like beta-barrel" evidence="9">
    <location>
        <begin position="192"/>
        <end position="289"/>
    </location>
</feature>